<gene>
    <name evidence="3" type="ORF">E3N88_21242</name>
</gene>
<feature type="compositionally biased region" description="Acidic residues" evidence="1">
    <location>
        <begin position="155"/>
        <end position="176"/>
    </location>
</feature>
<dbReference type="InterPro" id="IPR058594">
    <property type="entry name" value="PB1-like_dom_pln"/>
</dbReference>
<evidence type="ECO:0000259" key="2">
    <source>
        <dbReference type="Pfam" id="PF26130"/>
    </source>
</evidence>
<keyword evidence="4" id="KW-1185">Reference proteome</keyword>
<dbReference type="GO" id="GO:0008270">
    <property type="term" value="F:zinc ion binding"/>
    <property type="evidence" value="ECO:0007669"/>
    <property type="project" value="InterPro"/>
</dbReference>
<feature type="compositionally biased region" description="Basic and acidic residues" evidence="1">
    <location>
        <begin position="207"/>
        <end position="221"/>
    </location>
</feature>
<organism evidence="3 4">
    <name type="scientific">Mikania micrantha</name>
    <name type="common">bitter vine</name>
    <dbReference type="NCBI Taxonomy" id="192012"/>
    <lineage>
        <taxon>Eukaryota</taxon>
        <taxon>Viridiplantae</taxon>
        <taxon>Streptophyta</taxon>
        <taxon>Embryophyta</taxon>
        <taxon>Tracheophyta</taxon>
        <taxon>Spermatophyta</taxon>
        <taxon>Magnoliopsida</taxon>
        <taxon>eudicotyledons</taxon>
        <taxon>Gunneridae</taxon>
        <taxon>Pentapetalae</taxon>
        <taxon>asterids</taxon>
        <taxon>campanulids</taxon>
        <taxon>Asterales</taxon>
        <taxon>Asteraceae</taxon>
        <taxon>Asteroideae</taxon>
        <taxon>Heliantheae alliance</taxon>
        <taxon>Eupatorieae</taxon>
        <taxon>Mikania</taxon>
    </lineage>
</organism>
<reference evidence="3 4" key="1">
    <citation type="submission" date="2019-05" db="EMBL/GenBank/DDBJ databases">
        <title>Mikania micrantha, genome provides insights into the molecular mechanism of rapid growth.</title>
        <authorList>
            <person name="Liu B."/>
        </authorList>
    </citation>
    <scope>NUCLEOTIDE SEQUENCE [LARGE SCALE GENOMIC DNA]</scope>
    <source>
        <strain evidence="3">NLD-2019</strain>
        <tissue evidence="3">Leaf</tissue>
    </source>
</reference>
<name>A0A5N6NKN1_9ASTR</name>
<dbReference type="EMBL" id="SZYD01000011">
    <property type="protein sequence ID" value="KAD4889169.1"/>
    <property type="molecule type" value="Genomic_DNA"/>
</dbReference>
<feature type="region of interest" description="Disordered" evidence="1">
    <location>
        <begin position="205"/>
        <end position="244"/>
    </location>
</feature>
<evidence type="ECO:0000313" key="3">
    <source>
        <dbReference type="EMBL" id="KAD4889169.1"/>
    </source>
</evidence>
<dbReference type="InterPro" id="IPR036875">
    <property type="entry name" value="Znf_CCHC_sf"/>
</dbReference>
<feature type="region of interest" description="Disordered" evidence="1">
    <location>
        <begin position="121"/>
        <end position="176"/>
    </location>
</feature>
<feature type="compositionally biased region" description="Low complexity" evidence="1">
    <location>
        <begin position="129"/>
        <end position="140"/>
    </location>
</feature>
<feature type="compositionally biased region" description="Low complexity" evidence="1">
    <location>
        <begin position="362"/>
        <end position="378"/>
    </location>
</feature>
<sequence length="400" mass="45107">MEDDVLVKVWYGGKLSKNPKLHYVGGETSMIKVEVDKMSYFELVDYVMEVGSYEKKDFLMFYLLPGKKFKEGLVELKNDEDVSRMMVDLEEDVRHTLHLYVESKTNKEELPQPSKITAQKEAQLIQNQTSTSSPLKLTKSAARRLPCNTSISEQGSEEGYEEGSEDEYGSDTDDEEWRASIGAIKKSDKEDESSKKKLLDQFLAEPDSTHEESVQITHHSDASSYEDSDVNSPGNSEDDDIRGRKYNSNVPVVTENTDWSKWKWVVGTRFPTRDAFRDAVRNYVVYLGRDVAAVKLRDTTKKPRKLSGHGVLMTCSNCKVKGHNKRKCPEKGNTSSETRIPKKPRGRPRKQPVEVASAALVTQQSQQSTITSPQSSQPRKSRGMPRKSTGADPTGAEPRK</sequence>
<feature type="domain" description="PB1-like" evidence="2">
    <location>
        <begin position="1"/>
        <end position="102"/>
    </location>
</feature>
<feature type="region of interest" description="Disordered" evidence="1">
    <location>
        <begin position="321"/>
        <end position="400"/>
    </location>
</feature>
<proteinExistence type="predicted"/>
<evidence type="ECO:0000313" key="4">
    <source>
        <dbReference type="Proteomes" id="UP000326396"/>
    </source>
</evidence>
<evidence type="ECO:0000256" key="1">
    <source>
        <dbReference type="SAM" id="MobiDB-lite"/>
    </source>
</evidence>
<dbReference type="GO" id="GO:0003676">
    <property type="term" value="F:nucleic acid binding"/>
    <property type="evidence" value="ECO:0007669"/>
    <property type="project" value="InterPro"/>
</dbReference>
<dbReference type="Proteomes" id="UP000326396">
    <property type="component" value="Linkage Group LG19"/>
</dbReference>
<dbReference type="AlphaFoldDB" id="A0A5N6NKN1"/>
<feature type="compositionally biased region" description="Basic residues" evidence="1">
    <location>
        <begin position="341"/>
        <end position="350"/>
    </location>
</feature>
<dbReference type="SUPFAM" id="SSF57756">
    <property type="entry name" value="Retrovirus zinc finger-like domains"/>
    <property type="match status" value="1"/>
</dbReference>
<dbReference type="Pfam" id="PF26130">
    <property type="entry name" value="PB1-like"/>
    <property type="match status" value="1"/>
</dbReference>
<protein>
    <recommendedName>
        <fullName evidence="2">PB1-like domain-containing protein</fullName>
    </recommendedName>
</protein>
<dbReference type="OrthoDB" id="1751576at2759"/>
<comment type="caution">
    <text evidence="3">The sequence shown here is derived from an EMBL/GenBank/DDBJ whole genome shotgun (WGS) entry which is preliminary data.</text>
</comment>
<accession>A0A5N6NKN1</accession>